<evidence type="ECO:0000313" key="2">
    <source>
        <dbReference type="Proteomes" id="UP000830671"/>
    </source>
</evidence>
<proteinExistence type="predicted"/>
<dbReference type="RefSeq" id="XP_049138233.1">
    <property type="nucleotide sequence ID" value="XM_049297009.1"/>
</dbReference>
<accession>A0A9Q8SHI6</accession>
<reference evidence="1" key="1">
    <citation type="journal article" date="2021" name="Mol. Plant Microbe Interact.">
        <title>Complete Genome Sequence of the Plant-Pathogenic Fungus Colletotrichum lupini.</title>
        <authorList>
            <person name="Baroncelli R."/>
            <person name="Pensec F."/>
            <person name="Da Lio D."/>
            <person name="Boufleur T."/>
            <person name="Vicente I."/>
            <person name="Sarrocco S."/>
            <person name="Picot A."/>
            <person name="Baraldi E."/>
            <person name="Sukno S."/>
            <person name="Thon M."/>
            <person name="Le Floch G."/>
        </authorList>
    </citation>
    <scope>NUCLEOTIDE SEQUENCE</scope>
    <source>
        <strain evidence="1">IMI 504893</strain>
    </source>
</reference>
<gene>
    <name evidence="1" type="ORF">CLUP02_18105</name>
</gene>
<sequence>MSWDDYTSYYGGYGAFTPGVKSTAKFANTPAAPTKLTTSSTYTTSVQLTRPTIKGGSISSEKSTCTATTSILTSNTAAARSPTSRISSAEPAHTNAPARFAQMVDHLDPMLYQVTEEQLLKTPFGDICPSGNCVDDCQNMTRVFQAIPQGLHVDPLRYGRMEAQKANVTLFSTCSNLEFSTNFATAEENDNFTSYFSTNDSTDLFKVAASIASCFAATCEQTRKPTLCADACSPAELLSSPTTFDYMLGLPNCIVRLSD</sequence>
<name>A0A9Q8SHI6_9PEZI</name>
<protein>
    <submittedName>
        <fullName evidence="1">Uncharacterized protein</fullName>
    </submittedName>
</protein>
<dbReference type="AlphaFoldDB" id="A0A9Q8SHI6"/>
<evidence type="ECO:0000313" key="1">
    <source>
        <dbReference type="EMBL" id="UQC76592.1"/>
    </source>
</evidence>
<dbReference type="EMBL" id="CP019472">
    <property type="protein sequence ID" value="UQC76592.1"/>
    <property type="molecule type" value="Genomic_DNA"/>
</dbReference>
<dbReference type="GeneID" id="73352019"/>
<dbReference type="KEGG" id="clup:CLUP02_18105"/>
<keyword evidence="2" id="KW-1185">Reference proteome</keyword>
<organism evidence="1 2">
    <name type="scientific">Colletotrichum lupini</name>
    <dbReference type="NCBI Taxonomy" id="145971"/>
    <lineage>
        <taxon>Eukaryota</taxon>
        <taxon>Fungi</taxon>
        <taxon>Dikarya</taxon>
        <taxon>Ascomycota</taxon>
        <taxon>Pezizomycotina</taxon>
        <taxon>Sordariomycetes</taxon>
        <taxon>Hypocreomycetidae</taxon>
        <taxon>Glomerellales</taxon>
        <taxon>Glomerellaceae</taxon>
        <taxon>Colletotrichum</taxon>
        <taxon>Colletotrichum acutatum species complex</taxon>
    </lineage>
</organism>
<dbReference type="Proteomes" id="UP000830671">
    <property type="component" value="Chromosome 10"/>
</dbReference>